<evidence type="ECO:0000256" key="3">
    <source>
        <dbReference type="ARBA" id="ARBA00014063"/>
    </source>
</evidence>
<dbReference type="EMBL" id="JAEHOC010000018">
    <property type="protein sequence ID" value="KAG2433669.1"/>
    <property type="molecule type" value="Genomic_DNA"/>
</dbReference>
<dbReference type="PANTHER" id="PTHR20982:SF3">
    <property type="entry name" value="MITOCHONDRIAL RIBOSOME RECYCLING FACTOR PSEUDO 1"/>
    <property type="match status" value="1"/>
</dbReference>
<gene>
    <name evidence="7" type="ORF">HXX76_008040</name>
</gene>
<evidence type="ECO:0000256" key="4">
    <source>
        <dbReference type="ARBA" id="ARBA00022917"/>
    </source>
</evidence>
<dbReference type="Proteomes" id="UP000650467">
    <property type="component" value="Unassembled WGS sequence"/>
</dbReference>
<dbReference type="SUPFAM" id="SSF55194">
    <property type="entry name" value="Ribosome recycling factor, RRF"/>
    <property type="match status" value="1"/>
</dbReference>
<dbReference type="PANTHER" id="PTHR20982">
    <property type="entry name" value="RIBOSOME RECYCLING FACTOR"/>
    <property type="match status" value="1"/>
</dbReference>
<dbReference type="InterPro" id="IPR023584">
    <property type="entry name" value="Ribosome_recyc_fac_dom"/>
</dbReference>
<comment type="caution">
    <text evidence="7">The sequence shown here is derived from an EMBL/GenBank/DDBJ whole genome shotgun (WGS) entry which is preliminary data.</text>
</comment>
<keyword evidence="8" id="KW-1185">Reference proteome</keyword>
<proteinExistence type="inferred from homology"/>
<dbReference type="Pfam" id="PF01765">
    <property type="entry name" value="RRF"/>
    <property type="match status" value="1"/>
</dbReference>
<organism evidence="7 8">
    <name type="scientific">Chlamydomonas incerta</name>
    <dbReference type="NCBI Taxonomy" id="51695"/>
    <lineage>
        <taxon>Eukaryota</taxon>
        <taxon>Viridiplantae</taxon>
        <taxon>Chlorophyta</taxon>
        <taxon>core chlorophytes</taxon>
        <taxon>Chlorophyceae</taxon>
        <taxon>CS clade</taxon>
        <taxon>Chlamydomonadales</taxon>
        <taxon>Chlamydomonadaceae</taxon>
        <taxon>Chlamydomonas</taxon>
    </lineage>
</organism>
<protein>
    <recommendedName>
        <fullName evidence="3">Ribosome-recycling factor, chloroplastic</fullName>
    </recommendedName>
    <alternativeName>
        <fullName evidence="5">Ribosome-releasing factor, chloroplastic</fullName>
    </alternativeName>
</protein>
<evidence type="ECO:0000256" key="5">
    <source>
        <dbReference type="ARBA" id="ARBA00032397"/>
    </source>
</evidence>
<dbReference type="Gene3D" id="1.10.132.20">
    <property type="entry name" value="Ribosome-recycling factor"/>
    <property type="match status" value="1"/>
</dbReference>
<dbReference type="GO" id="GO:0006412">
    <property type="term" value="P:translation"/>
    <property type="evidence" value="ECO:0007669"/>
    <property type="project" value="UniProtKB-KW"/>
</dbReference>
<name>A0A835T4G5_CHLIN</name>
<dbReference type="GO" id="GO:0005739">
    <property type="term" value="C:mitochondrion"/>
    <property type="evidence" value="ECO:0007669"/>
    <property type="project" value="TreeGrafter"/>
</dbReference>
<dbReference type="InterPro" id="IPR036191">
    <property type="entry name" value="RRF_sf"/>
</dbReference>
<evidence type="ECO:0000313" key="7">
    <source>
        <dbReference type="EMBL" id="KAG2433669.1"/>
    </source>
</evidence>
<dbReference type="Gene3D" id="3.30.1360.40">
    <property type="match status" value="1"/>
</dbReference>
<sequence>MGEALDQLRRKLAGIRTGRASPGLLESISVEARSSGSSHGPHVPLRVLGTVVARGPQLLVVELYEKEDAEAVAKAIQNSPVKLQARAEGGEVLVPVPRLTMEMVERFTKLAAQEAEAARKTVRAVRHRALERVKLCNTGGPVDELKRMEQQVQVVTDKHIKEVDSLLRAKDKDLREHH</sequence>
<evidence type="ECO:0000256" key="1">
    <source>
        <dbReference type="ARBA" id="ARBA00002952"/>
    </source>
</evidence>
<evidence type="ECO:0000256" key="2">
    <source>
        <dbReference type="ARBA" id="ARBA00005912"/>
    </source>
</evidence>
<dbReference type="GO" id="GO:0043023">
    <property type="term" value="F:ribosomal large subunit binding"/>
    <property type="evidence" value="ECO:0007669"/>
    <property type="project" value="TreeGrafter"/>
</dbReference>
<reference evidence="7" key="1">
    <citation type="journal article" date="2020" name="bioRxiv">
        <title>Comparative genomics of Chlamydomonas.</title>
        <authorList>
            <person name="Craig R.J."/>
            <person name="Hasan A.R."/>
            <person name="Ness R.W."/>
            <person name="Keightley P.D."/>
        </authorList>
    </citation>
    <scope>NUCLEOTIDE SEQUENCE</scope>
    <source>
        <strain evidence="7">SAG 7.73</strain>
    </source>
</reference>
<comment type="function">
    <text evidence="1">Responsible for the release of ribosomes from messenger RNA at the termination of chloroplastic protein biosynthesis.</text>
</comment>
<keyword evidence="4" id="KW-0648">Protein biosynthesis</keyword>
<evidence type="ECO:0000313" key="8">
    <source>
        <dbReference type="Proteomes" id="UP000650467"/>
    </source>
</evidence>
<dbReference type="OrthoDB" id="407355at2759"/>
<comment type="similarity">
    <text evidence="2">Belongs to the RRF family.</text>
</comment>
<accession>A0A835T4G5</accession>
<evidence type="ECO:0000259" key="6">
    <source>
        <dbReference type="Pfam" id="PF01765"/>
    </source>
</evidence>
<feature type="domain" description="Ribosome recycling factor" evidence="6">
    <location>
        <begin position="8"/>
        <end position="174"/>
    </location>
</feature>
<dbReference type="AlphaFoldDB" id="A0A835T4G5"/>
<dbReference type="InterPro" id="IPR002661">
    <property type="entry name" value="Ribosome_recyc_fac"/>
</dbReference>